<feature type="binding site" evidence="6">
    <location>
        <position position="76"/>
    </location>
    <ligand>
        <name>substrate</name>
    </ligand>
</feature>
<evidence type="ECO:0000256" key="6">
    <source>
        <dbReference type="HAMAP-Rule" id="MF_01974"/>
    </source>
</evidence>
<dbReference type="SUPFAM" id="SSF55920">
    <property type="entry name" value="Creatinase/aminopeptidase"/>
    <property type="match status" value="1"/>
</dbReference>
<keyword evidence="10" id="KW-1185">Reference proteome</keyword>
<keyword evidence="4 6" id="KW-0479">Metal-binding</keyword>
<dbReference type="GO" id="GO:0004239">
    <property type="term" value="F:initiator methionyl aminopeptidase activity"/>
    <property type="evidence" value="ECO:0007669"/>
    <property type="project" value="UniProtKB-EC"/>
</dbReference>
<evidence type="ECO:0000256" key="4">
    <source>
        <dbReference type="ARBA" id="ARBA00022723"/>
    </source>
</evidence>
<feature type="binding site" evidence="6">
    <location>
        <position position="104"/>
    </location>
    <ligand>
        <name>a divalent metal cation</name>
        <dbReference type="ChEBI" id="CHEBI:60240"/>
        <label>1</label>
    </ligand>
</feature>
<name>A0ABR9AU32_9BACL</name>
<dbReference type="InterPro" id="IPR036005">
    <property type="entry name" value="Creatinase/aminopeptidase-like"/>
</dbReference>
<evidence type="ECO:0000313" key="10">
    <source>
        <dbReference type="Proteomes" id="UP000634529"/>
    </source>
</evidence>
<dbReference type="PANTHER" id="PTHR43330:SF13">
    <property type="entry name" value="METHIONINE AMINOPEPTIDASE 2"/>
    <property type="match status" value="1"/>
</dbReference>
<comment type="subunit">
    <text evidence="6">Monomer.</text>
</comment>
<sequence length="248" mass="27690">MIVKTEQEITSLKKIGQIVALTIQEMRKHTRAGVTTRELDEIGARVLSEHGALSAPKVTYDFPGYTCISVNQEVAHGIPGDYVIKPGDLVNIDVSAQFDGYFADAGQSFQVEPYDSKLTQLCDDTYETMMKVISQLKHGVRLNEIGKTIQQEAKNRGYAVINNLCSHGIGKALHEYPQQILPYYEKGDKRTLKEGLVLTIEPFLSTEADFVLQQSDGWTLKVPDQSFVAQFEHTIIITKDEPIILTTV</sequence>
<accession>A0ABR9AU32</accession>
<dbReference type="HAMAP" id="MF_01974">
    <property type="entry name" value="MetAP_1"/>
    <property type="match status" value="1"/>
</dbReference>
<feature type="binding site" evidence="6">
    <location>
        <position position="201"/>
    </location>
    <ligand>
        <name>a divalent metal cation</name>
        <dbReference type="ChEBI" id="CHEBI:60240"/>
        <label>2</label>
        <note>catalytic</note>
    </ligand>
</feature>
<feature type="binding site" evidence="6">
    <location>
        <position position="93"/>
    </location>
    <ligand>
        <name>a divalent metal cation</name>
        <dbReference type="ChEBI" id="CHEBI:60240"/>
        <label>1</label>
    </ligand>
</feature>
<organism evidence="9 10">
    <name type="scientific">Paenibacillus arenosi</name>
    <dbReference type="NCBI Taxonomy" id="2774142"/>
    <lineage>
        <taxon>Bacteria</taxon>
        <taxon>Bacillati</taxon>
        <taxon>Bacillota</taxon>
        <taxon>Bacilli</taxon>
        <taxon>Bacillales</taxon>
        <taxon>Paenibacillaceae</taxon>
        <taxon>Paenibacillus</taxon>
    </lineage>
</organism>
<keyword evidence="5 6" id="KW-0378">Hydrolase</keyword>
<protein>
    <recommendedName>
        <fullName evidence="6 7">Methionine aminopeptidase</fullName>
        <shortName evidence="6">MAP</shortName>
        <shortName evidence="6">MetAP</shortName>
        <ecNumber evidence="6 7">3.4.11.18</ecNumber>
    </recommendedName>
    <alternativeName>
        <fullName evidence="6">Peptidase M</fullName>
    </alternativeName>
</protein>
<comment type="similarity">
    <text evidence="6">Belongs to the peptidase M24A family. Methionine aminopeptidase type 1 subfamily.</text>
</comment>
<dbReference type="EMBL" id="JACYTN010000002">
    <property type="protein sequence ID" value="MBD8497396.1"/>
    <property type="molecule type" value="Genomic_DNA"/>
</dbReference>
<keyword evidence="2 6" id="KW-0031">Aminopeptidase</keyword>
<dbReference type="NCBIfam" id="TIGR00500">
    <property type="entry name" value="met_pdase_I"/>
    <property type="match status" value="1"/>
</dbReference>
<feature type="binding site" evidence="6">
    <location>
        <position position="232"/>
    </location>
    <ligand>
        <name>a divalent metal cation</name>
        <dbReference type="ChEBI" id="CHEBI:60240"/>
        <label>1</label>
    </ligand>
</feature>
<feature type="binding site" evidence="6">
    <location>
        <position position="232"/>
    </location>
    <ligand>
        <name>a divalent metal cation</name>
        <dbReference type="ChEBI" id="CHEBI:60240"/>
        <label>2</label>
        <note>catalytic</note>
    </ligand>
</feature>
<comment type="caution">
    <text evidence="9">The sequence shown here is derived from an EMBL/GenBank/DDBJ whole genome shotgun (WGS) entry which is preliminary data.</text>
</comment>
<dbReference type="EC" id="3.4.11.18" evidence="6 7"/>
<dbReference type="PRINTS" id="PR00599">
    <property type="entry name" value="MAPEPTIDASE"/>
</dbReference>
<evidence type="ECO:0000256" key="3">
    <source>
        <dbReference type="ARBA" id="ARBA00022670"/>
    </source>
</evidence>
<keyword evidence="3 6" id="KW-0645">Protease</keyword>
<dbReference type="Gene3D" id="3.90.230.10">
    <property type="entry name" value="Creatinase/methionine aminopeptidase superfamily"/>
    <property type="match status" value="1"/>
</dbReference>
<evidence type="ECO:0000256" key="2">
    <source>
        <dbReference type="ARBA" id="ARBA00022438"/>
    </source>
</evidence>
<gene>
    <name evidence="6 9" type="primary">map</name>
    <name evidence="9" type="ORF">IFO66_03680</name>
</gene>
<dbReference type="CDD" id="cd01086">
    <property type="entry name" value="MetAP1"/>
    <property type="match status" value="1"/>
</dbReference>
<evidence type="ECO:0000256" key="5">
    <source>
        <dbReference type="ARBA" id="ARBA00022801"/>
    </source>
</evidence>
<comment type="function">
    <text evidence="1 6">Removes the N-terminal methionine from nascent proteins. The N-terminal methionine is often cleaved when the second residue in the primary sequence is small and uncharged (Met-Ala-, Cys, Gly, Pro, Ser, Thr, or Val). Requires deformylation of the N(alpha)-formylated initiator methionine before it can be hydrolyzed.</text>
</comment>
<evidence type="ECO:0000256" key="1">
    <source>
        <dbReference type="ARBA" id="ARBA00002521"/>
    </source>
</evidence>
<reference evidence="9 10" key="1">
    <citation type="submission" date="2020-09" db="EMBL/GenBank/DDBJ databases">
        <title>Paenibacillus sp. CAU 1523 isolated from sand of Haeundae Beach.</title>
        <authorList>
            <person name="Kim W."/>
        </authorList>
    </citation>
    <scope>NUCLEOTIDE SEQUENCE [LARGE SCALE GENOMIC DNA]</scope>
    <source>
        <strain evidence="9 10">CAU 1523</strain>
    </source>
</reference>
<feature type="binding site" evidence="6">
    <location>
        <position position="167"/>
    </location>
    <ligand>
        <name>a divalent metal cation</name>
        <dbReference type="ChEBI" id="CHEBI:60240"/>
        <label>2</label>
        <note>catalytic</note>
    </ligand>
</feature>
<comment type="cofactor">
    <cofactor evidence="6">
        <name>Co(2+)</name>
        <dbReference type="ChEBI" id="CHEBI:48828"/>
    </cofactor>
    <cofactor evidence="6">
        <name>Zn(2+)</name>
        <dbReference type="ChEBI" id="CHEBI:29105"/>
    </cofactor>
    <cofactor evidence="6">
        <name>Mn(2+)</name>
        <dbReference type="ChEBI" id="CHEBI:29035"/>
    </cofactor>
    <cofactor evidence="6">
        <name>Fe(2+)</name>
        <dbReference type="ChEBI" id="CHEBI:29033"/>
    </cofactor>
    <text evidence="6">Binds 2 divalent metal cations per subunit. Has a high-affinity and a low affinity metal-binding site. The true nature of the physiological cofactor is under debate. The enzyme is active with cobalt, zinc, manganese or divalent iron ions. Most likely, methionine aminopeptidases function as mononuclear Fe(2+)-metalloproteases under physiological conditions, and the catalytically relevant metal-binding site has been assigned to the histidine-containing high-affinity site.</text>
</comment>
<evidence type="ECO:0000256" key="7">
    <source>
        <dbReference type="RuleBase" id="RU003653"/>
    </source>
</evidence>
<dbReference type="InterPro" id="IPR001714">
    <property type="entry name" value="Pept_M24_MAP"/>
</dbReference>
<dbReference type="InterPro" id="IPR002467">
    <property type="entry name" value="Pept_M24A_MAP1"/>
</dbReference>
<comment type="catalytic activity">
    <reaction evidence="6 7">
        <text>Release of N-terminal amino acids, preferentially methionine, from peptides and arylamides.</text>
        <dbReference type="EC" id="3.4.11.18"/>
    </reaction>
</comment>
<feature type="binding site" evidence="6">
    <location>
        <position position="174"/>
    </location>
    <ligand>
        <name>substrate</name>
    </ligand>
</feature>
<dbReference type="RefSeq" id="WP_192023844.1">
    <property type="nucleotide sequence ID" value="NZ_JACYTN010000002.1"/>
</dbReference>
<dbReference type="InterPro" id="IPR000994">
    <property type="entry name" value="Pept_M24"/>
</dbReference>
<dbReference type="Proteomes" id="UP000634529">
    <property type="component" value="Unassembled WGS sequence"/>
</dbReference>
<feature type="domain" description="Peptidase M24" evidence="8">
    <location>
        <begin position="12"/>
        <end position="239"/>
    </location>
</feature>
<proteinExistence type="inferred from homology"/>
<feature type="binding site" evidence="6">
    <location>
        <position position="104"/>
    </location>
    <ligand>
        <name>a divalent metal cation</name>
        <dbReference type="ChEBI" id="CHEBI:60240"/>
        <label>2</label>
        <note>catalytic</note>
    </ligand>
</feature>
<dbReference type="PANTHER" id="PTHR43330">
    <property type="entry name" value="METHIONINE AMINOPEPTIDASE"/>
    <property type="match status" value="1"/>
</dbReference>
<evidence type="ECO:0000259" key="8">
    <source>
        <dbReference type="Pfam" id="PF00557"/>
    </source>
</evidence>
<dbReference type="Pfam" id="PF00557">
    <property type="entry name" value="Peptidase_M24"/>
    <property type="match status" value="1"/>
</dbReference>
<evidence type="ECO:0000313" key="9">
    <source>
        <dbReference type="EMBL" id="MBD8497396.1"/>
    </source>
</evidence>